<dbReference type="Pfam" id="PF01648">
    <property type="entry name" value="ACPS"/>
    <property type="match status" value="1"/>
</dbReference>
<keyword evidence="2" id="KW-0479">Metal-binding</keyword>
<dbReference type="InterPro" id="IPR037143">
    <property type="entry name" value="4-PPantetheinyl_Trfase_dom_sf"/>
</dbReference>
<dbReference type="GO" id="GO:0005886">
    <property type="term" value="C:plasma membrane"/>
    <property type="evidence" value="ECO:0007669"/>
    <property type="project" value="TreeGrafter"/>
</dbReference>
<feature type="binding site" evidence="1">
    <location>
        <position position="157"/>
    </location>
    <ligand>
        <name>CoA</name>
        <dbReference type="ChEBI" id="CHEBI:57287"/>
    </ligand>
</feature>
<keyword evidence="5" id="KW-0808">Transferase</keyword>
<reference evidence="5" key="1">
    <citation type="journal article" date="2021" name="Nat. Microbiol.">
        <title>Cocultivation of an ultrasmall environmental parasitic bacterium with lytic ability against bacteria associated with wastewater foams.</title>
        <authorList>
            <person name="Batinovic S."/>
            <person name="Rose J.J.A."/>
            <person name="Ratcliffe J."/>
            <person name="Seviour R.J."/>
            <person name="Petrovski S."/>
        </authorList>
    </citation>
    <scope>NUCLEOTIDE SEQUENCE</scope>
    <source>
        <strain evidence="5">CON44</strain>
    </source>
</reference>
<dbReference type="PRINTS" id="PR01399">
    <property type="entry name" value="ENTSNTHTASED"/>
</dbReference>
<dbReference type="PANTHER" id="PTHR38096">
    <property type="entry name" value="ENTEROBACTIN SYNTHASE COMPONENT D"/>
    <property type="match status" value="1"/>
</dbReference>
<dbReference type="GO" id="GO:0008897">
    <property type="term" value="F:holo-[acyl-carrier-protein] synthase activity"/>
    <property type="evidence" value="ECO:0007669"/>
    <property type="project" value="InterPro"/>
</dbReference>
<dbReference type="InterPro" id="IPR041354">
    <property type="entry name" value="4PPT_N"/>
</dbReference>
<protein>
    <submittedName>
        <fullName evidence="5">4'-phosphopantetheinyl transferase superfamily protein</fullName>
    </submittedName>
</protein>
<dbReference type="GO" id="GO:0009239">
    <property type="term" value="P:enterobactin biosynthetic process"/>
    <property type="evidence" value="ECO:0007669"/>
    <property type="project" value="InterPro"/>
</dbReference>
<feature type="binding site" evidence="1">
    <location>
        <position position="111"/>
    </location>
    <ligand>
        <name>CoA</name>
        <dbReference type="ChEBI" id="CHEBI:57287"/>
    </ligand>
</feature>
<dbReference type="GO" id="GO:0000287">
    <property type="term" value="F:magnesium ion binding"/>
    <property type="evidence" value="ECO:0007669"/>
    <property type="project" value="InterPro"/>
</dbReference>
<accession>A0A857KWT9</accession>
<organism evidence="5">
    <name type="scientific">Gordonia amarae</name>
    <dbReference type="NCBI Taxonomy" id="36821"/>
    <lineage>
        <taxon>Bacteria</taxon>
        <taxon>Bacillati</taxon>
        <taxon>Actinomycetota</taxon>
        <taxon>Actinomycetes</taxon>
        <taxon>Mycobacteriales</taxon>
        <taxon>Gordoniaceae</taxon>
        <taxon>Gordonia</taxon>
    </lineage>
</organism>
<dbReference type="Pfam" id="PF17837">
    <property type="entry name" value="4PPT_N"/>
    <property type="match status" value="1"/>
</dbReference>
<feature type="binding site" evidence="1">
    <location>
        <begin position="89"/>
        <end position="90"/>
    </location>
    <ligand>
        <name>CoA</name>
        <dbReference type="ChEBI" id="CHEBI:57287"/>
    </ligand>
</feature>
<dbReference type="GO" id="GO:0009366">
    <property type="term" value="C:enterobactin synthetase complex"/>
    <property type="evidence" value="ECO:0007669"/>
    <property type="project" value="InterPro"/>
</dbReference>
<feature type="domain" description="4'-phosphopantetheinyl transferase" evidence="3">
    <location>
        <begin position="107"/>
        <end position="187"/>
    </location>
</feature>
<feature type="domain" description="4'-phosphopantetheinyl transferase N-terminal" evidence="4">
    <location>
        <begin position="28"/>
        <end position="100"/>
    </location>
</feature>
<feature type="binding site" evidence="1">
    <location>
        <position position="47"/>
    </location>
    <ligand>
        <name>CoA</name>
        <dbReference type="ChEBI" id="CHEBI:57287"/>
    </ligand>
</feature>
<evidence type="ECO:0000259" key="4">
    <source>
        <dbReference type="Pfam" id="PF17837"/>
    </source>
</evidence>
<evidence type="ECO:0000259" key="3">
    <source>
        <dbReference type="Pfam" id="PF01648"/>
    </source>
</evidence>
<evidence type="ECO:0000313" key="5">
    <source>
        <dbReference type="EMBL" id="QHN39459.1"/>
    </source>
</evidence>
<feature type="binding site" evidence="1">
    <location>
        <position position="167"/>
    </location>
    <ligand>
        <name>CoA</name>
        <dbReference type="ChEBI" id="CHEBI:57287"/>
    </ligand>
</feature>
<feature type="binding site" evidence="2">
    <location>
        <position position="111"/>
    </location>
    <ligand>
        <name>Mg(2+)</name>
        <dbReference type="ChEBI" id="CHEBI:18420"/>
    </ligand>
</feature>
<sequence length="224" mass="24293">MIEQVVPSGVASMETFADPPGIAPMPGEEAIIARAVDKRRREFITARDCARKAMAQLGVEPAPILRSATGSPQEKAAPIWPQGIVGSITHTDGYRAAVVAYKLQIRSLGIDAEPHEALPEGVLDHTSIAEERAVLATRPSGLHWDRLLFCAKEATFKTWFPLTKRWLGFEDAHITFEQTGEQSGTFVSKLLVDGSVIDGGTPLASFDGVWRVEQGFILTSIALT</sequence>
<feature type="binding site" evidence="1">
    <location>
        <position position="39"/>
    </location>
    <ligand>
        <name>CoA</name>
        <dbReference type="ChEBI" id="CHEBI:57287"/>
    </ligand>
</feature>
<dbReference type="InterPro" id="IPR008278">
    <property type="entry name" value="4-PPantetheinyl_Trfase_dom"/>
</dbReference>
<dbReference type="AlphaFoldDB" id="A0A857KWT9"/>
<dbReference type="PANTHER" id="PTHR38096:SF1">
    <property type="entry name" value="ENTEROBACTIN SYNTHASE COMPONENT D"/>
    <property type="match status" value="1"/>
</dbReference>
<keyword evidence="2" id="KW-0460">Magnesium</keyword>
<comment type="cofactor">
    <cofactor evidence="2">
        <name>Mg(2+)</name>
        <dbReference type="ChEBI" id="CHEBI:18420"/>
    </cofactor>
</comment>
<gene>
    <name evidence="5" type="ORF">GII30_10045</name>
</gene>
<dbReference type="InterPro" id="IPR003542">
    <property type="entry name" value="Enbac_synth_compD-like"/>
</dbReference>
<feature type="binding site" evidence="2">
    <location>
        <position position="113"/>
    </location>
    <ligand>
        <name>Mg(2+)</name>
        <dbReference type="ChEBI" id="CHEBI:18420"/>
    </ligand>
</feature>
<evidence type="ECO:0000256" key="2">
    <source>
        <dbReference type="PIRSR" id="PIRSR603542-2"/>
    </source>
</evidence>
<evidence type="ECO:0000256" key="1">
    <source>
        <dbReference type="PIRSR" id="PIRSR603542-1"/>
    </source>
</evidence>
<proteinExistence type="predicted"/>
<dbReference type="SUPFAM" id="SSF56214">
    <property type="entry name" value="4'-phosphopantetheinyl transferase"/>
    <property type="match status" value="1"/>
</dbReference>
<name>A0A857KWT9_9ACTN</name>
<dbReference type="EMBL" id="CP045810">
    <property type="protein sequence ID" value="QHN39459.1"/>
    <property type="molecule type" value="Genomic_DNA"/>
</dbReference>
<feature type="binding site" evidence="2">
    <location>
        <position position="112"/>
    </location>
    <ligand>
        <name>Mg(2+)</name>
        <dbReference type="ChEBI" id="CHEBI:18420"/>
    </ligand>
</feature>
<dbReference type="RefSeq" id="WP_005180934.1">
    <property type="nucleotide sequence ID" value="NZ_CP045804.1"/>
</dbReference>
<feature type="binding site" evidence="1">
    <location>
        <position position="153"/>
    </location>
    <ligand>
        <name>CoA</name>
        <dbReference type="ChEBI" id="CHEBI:57287"/>
    </ligand>
</feature>